<dbReference type="Proteomes" id="UP001501147">
    <property type="component" value="Unassembled WGS sequence"/>
</dbReference>
<dbReference type="EMBL" id="BAABJV010000021">
    <property type="protein sequence ID" value="GAA4793500.1"/>
    <property type="molecule type" value="Genomic_DNA"/>
</dbReference>
<organism evidence="1 2">
    <name type="scientific">Streptomyces sanyensis</name>
    <dbReference type="NCBI Taxonomy" id="568869"/>
    <lineage>
        <taxon>Bacteria</taxon>
        <taxon>Bacillati</taxon>
        <taxon>Actinomycetota</taxon>
        <taxon>Actinomycetes</taxon>
        <taxon>Kitasatosporales</taxon>
        <taxon>Streptomycetaceae</taxon>
        <taxon>Streptomyces</taxon>
    </lineage>
</organism>
<accession>A0ABP9BCG7</accession>
<reference evidence="2" key="1">
    <citation type="journal article" date="2019" name="Int. J. Syst. Evol. Microbiol.">
        <title>The Global Catalogue of Microorganisms (GCM) 10K type strain sequencing project: providing services to taxonomists for standard genome sequencing and annotation.</title>
        <authorList>
            <consortium name="The Broad Institute Genomics Platform"/>
            <consortium name="The Broad Institute Genome Sequencing Center for Infectious Disease"/>
            <person name="Wu L."/>
            <person name="Ma J."/>
        </authorList>
    </citation>
    <scope>NUCLEOTIDE SEQUENCE [LARGE SCALE GENOMIC DNA]</scope>
    <source>
        <strain evidence="2">JCM 18324</strain>
    </source>
</reference>
<protein>
    <recommendedName>
        <fullName evidence="3">Secreted protein</fullName>
    </recommendedName>
</protein>
<evidence type="ECO:0000313" key="1">
    <source>
        <dbReference type="EMBL" id="GAA4793500.1"/>
    </source>
</evidence>
<evidence type="ECO:0000313" key="2">
    <source>
        <dbReference type="Proteomes" id="UP001501147"/>
    </source>
</evidence>
<keyword evidence="2" id="KW-1185">Reference proteome</keyword>
<proteinExistence type="predicted"/>
<comment type="caution">
    <text evidence="1">The sequence shown here is derived from an EMBL/GenBank/DDBJ whole genome shotgun (WGS) entry which is preliminary data.</text>
</comment>
<evidence type="ECO:0008006" key="3">
    <source>
        <dbReference type="Google" id="ProtNLM"/>
    </source>
</evidence>
<gene>
    <name evidence="1" type="ORF">GCM10023329_52280</name>
</gene>
<sequence>MPGRRAPALWTAPGPGGARTALARWGGRVARWDCGRACSRSPARGTAAAAAAAAAVQCAVQPPSSATEVPVMKEACGLHR</sequence>
<name>A0ABP9BCG7_9ACTN</name>